<feature type="domain" description="EF-hand" evidence="3">
    <location>
        <begin position="98"/>
        <end position="133"/>
    </location>
</feature>
<dbReference type="SUPFAM" id="SSF47473">
    <property type="entry name" value="EF-hand"/>
    <property type="match status" value="1"/>
</dbReference>
<keyword evidence="1" id="KW-0472">Membrane</keyword>
<dbReference type="GO" id="GO:0005509">
    <property type="term" value="F:calcium ion binding"/>
    <property type="evidence" value="ECO:0007669"/>
    <property type="project" value="InterPro"/>
</dbReference>
<organism evidence="4 5">
    <name type="scientific">Polarella glacialis</name>
    <name type="common">Dinoflagellate</name>
    <dbReference type="NCBI Taxonomy" id="89957"/>
    <lineage>
        <taxon>Eukaryota</taxon>
        <taxon>Sar</taxon>
        <taxon>Alveolata</taxon>
        <taxon>Dinophyceae</taxon>
        <taxon>Suessiales</taxon>
        <taxon>Suessiaceae</taxon>
        <taxon>Polarella</taxon>
    </lineage>
</organism>
<evidence type="ECO:0000256" key="2">
    <source>
        <dbReference type="SAM" id="SignalP"/>
    </source>
</evidence>
<keyword evidence="1" id="KW-1133">Transmembrane helix</keyword>
<feature type="transmembrane region" description="Helical" evidence="1">
    <location>
        <begin position="237"/>
        <end position="258"/>
    </location>
</feature>
<dbReference type="Proteomes" id="UP000654075">
    <property type="component" value="Unassembled WGS sequence"/>
</dbReference>
<dbReference type="EMBL" id="CAJNNV010026239">
    <property type="protein sequence ID" value="CAE8617643.1"/>
    <property type="molecule type" value="Genomic_DNA"/>
</dbReference>
<feature type="transmembrane region" description="Helical" evidence="1">
    <location>
        <begin position="212"/>
        <end position="232"/>
    </location>
</feature>
<feature type="signal peptide" evidence="2">
    <location>
        <begin position="1"/>
        <end position="20"/>
    </location>
</feature>
<dbReference type="InterPro" id="IPR011992">
    <property type="entry name" value="EF-hand-dom_pair"/>
</dbReference>
<keyword evidence="5" id="KW-1185">Reference proteome</keyword>
<evidence type="ECO:0000259" key="3">
    <source>
        <dbReference type="PROSITE" id="PS50222"/>
    </source>
</evidence>
<dbReference type="CDD" id="cd00051">
    <property type="entry name" value="EFh"/>
    <property type="match status" value="1"/>
</dbReference>
<comment type="caution">
    <text evidence="4">The sequence shown here is derived from an EMBL/GenBank/DDBJ whole genome shotgun (WGS) entry which is preliminary data.</text>
</comment>
<evidence type="ECO:0000313" key="5">
    <source>
        <dbReference type="Proteomes" id="UP000654075"/>
    </source>
</evidence>
<keyword evidence="1" id="KW-0812">Transmembrane</keyword>
<protein>
    <recommendedName>
        <fullName evidence="3">EF-hand domain-containing protein</fullName>
    </recommendedName>
</protein>
<dbReference type="AlphaFoldDB" id="A0A813FTE3"/>
<gene>
    <name evidence="4" type="ORF">PGLA1383_LOCUS35304</name>
</gene>
<dbReference type="InterPro" id="IPR002048">
    <property type="entry name" value="EF_hand_dom"/>
</dbReference>
<reference evidence="4" key="1">
    <citation type="submission" date="2021-02" db="EMBL/GenBank/DDBJ databases">
        <authorList>
            <person name="Dougan E. K."/>
            <person name="Rhodes N."/>
            <person name="Thang M."/>
            <person name="Chan C."/>
        </authorList>
    </citation>
    <scope>NUCLEOTIDE SEQUENCE</scope>
</reference>
<dbReference type="Gene3D" id="1.10.238.10">
    <property type="entry name" value="EF-hand"/>
    <property type="match status" value="1"/>
</dbReference>
<sequence length="279" mass="30021">MAPSPLGLLAVFFLASAAAGEESCLLQQSSTKPASISPPQVPLAKKVSAAKPGDHYLNMLPKIDFETLDVDGDKIISLADAKACLDSGSLGFDLKESLSSGLVEAFFAKADSDSSGGLDEEELASAFQQYKTEQLVSRLQARASAPAMVASSLDISVARKKCSDDYCCSGCKCDPRVRVCQDCKCVFFAFVESESVARASKAIGEHPSSACLFLLLLLLLWWLFLLLLFLLFSSSSLLLFFFFLLLLLLVGVVVAVAVDTVKVDSLRTPSELCAWHQEK</sequence>
<name>A0A813FTE3_POLGL</name>
<evidence type="ECO:0000256" key="1">
    <source>
        <dbReference type="SAM" id="Phobius"/>
    </source>
</evidence>
<feature type="chain" id="PRO_5032317442" description="EF-hand domain-containing protein" evidence="2">
    <location>
        <begin position="21"/>
        <end position="279"/>
    </location>
</feature>
<dbReference type="PROSITE" id="PS50222">
    <property type="entry name" value="EF_HAND_2"/>
    <property type="match status" value="1"/>
</dbReference>
<proteinExistence type="predicted"/>
<keyword evidence="2" id="KW-0732">Signal</keyword>
<accession>A0A813FTE3</accession>
<evidence type="ECO:0000313" key="4">
    <source>
        <dbReference type="EMBL" id="CAE8617643.1"/>
    </source>
</evidence>